<dbReference type="EMBL" id="PDOF01000001">
    <property type="protein sequence ID" value="PYZ97470.1"/>
    <property type="molecule type" value="Genomic_DNA"/>
</dbReference>
<dbReference type="Proteomes" id="UP000248066">
    <property type="component" value="Unassembled WGS sequence"/>
</dbReference>
<evidence type="ECO:0000313" key="3">
    <source>
        <dbReference type="Proteomes" id="UP000248066"/>
    </source>
</evidence>
<evidence type="ECO:0000256" key="1">
    <source>
        <dbReference type="SAM" id="Phobius"/>
    </source>
</evidence>
<name>A0A2W0HBT6_9BACI</name>
<feature type="transmembrane region" description="Helical" evidence="1">
    <location>
        <begin position="39"/>
        <end position="63"/>
    </location>
</feature>
<keyword evidence="1" id="KW-1133">Transmembrane helix</keyword>
<reference evidence="2 3" key="1">
    <citation type="submission" date="2017-10" db="EMBL/GenBank/DDBJ databases">
        <title>Bacillus sp. nov., a halophilic bacterium isolated from a Yangshapao Lake.</title>
        <authorList>
            <person name="Wang H."/>
        </authorList>
    </citation>
    <scope>NUCLEOTIDE SEQUENCE [LARGE SCALE GENOMIC DNA]</scope>
    <source>
        <strain evidence="2 3">YSP-3</strain>
    </source>
</reference>
<sequence length="64" mass="6839">MALAYEQTARQLLTAAEQETLSEAAFITIHSVKAVLSHVVFGLVFISAGIYVLHAVGHFALAVL</sequence>
<comment type="caution">
    <text evidence="2">The sequence shown here is derived from an EMBL/GenBank/DDBJ whole genome shotgun (WGS) entry which is preliminary data.</text>
</comment>
<proteinExistence type="predicted"/>
<protein>
    <submittedName>
        <fullName evidence="2">Uncharacterized protein</fullName>
    </submittedName>
</protein>
<keyword evidence="1" id="KW-0472">Membrane</keyword>
<keyword evidence="3" id="KW-1185">Reference proteome</keyword>
<dbReference type="AlphaFoldDB" id="A0A2W0HBT6"/>
<evidence type="ECO:0000313" key="2">
    <source>
        <dbReference type="EMBL" id="PYZ97470.1"/>
    </source>
</evidence>
<accession>A0A2W0HBT6</accession>
<organism evidence="2 3">
    <name type="scientific">Alteribacter lacisalsi</name>
    <dbReference type="NCBI Taxonomy" id="2045244"/>
    <lineage>
        <taxon>Bacteria</taxon>
        <taxon>Bacillati</taxon>
        <taxon>Bacillota</taxon>
        <taxon>Bacilli</taxon>
        <taxon>Bacillales</taxon>
        <taxon>Bacillaceae</taxon>
        <taxon>Alteribacter</taxon>
    </lineage>
</organism>
<gene>
    <name evidence="2" type="ORF">CR205_02410</name>
</gene>
<keyword evidence="1" id="KW-0812">Transmembrane</keyword>